<dbReference type="OrthoDB" id="3562306at2"/>
<name>A0A317C4S6_9GAMM</name>
<dbReference type="AlphaFoldDB" id="A0A317C4S6"/>
<dbReference type="EMBL" id="QGKM01000064">
    <property type="protein sequence ID" value="PWQ93307.1"/>
    <property type="molecule type" value="Genomic_DNA"/>
</dbReference>
<dbReference type="GO" id="GO:0048244">
    <property type="term" value="F:phytanoyl-CoA dioxygenase activity"/>
    <property type="evidence" value="ECO:0007669"/>
    <property type="project" value="InterPro"/>
</dbReference>
<keyword evidence="1" id="KW-0223">Dioxygenase</keyword>
<dbReference type="SUPFAM" id="SSF51197">
    <property type="entry name" value="Clavaminate synthase-like"/>
    <property type="match status" value="1"/>
</dbReference>
<proteinExistence type="predicted"/>
<dbReference type="PANTHER" id="PTHR21308:SF8">
    <property type="entry name" value="PHYTANOYL-COA DIOXYGENASE FAMILY PROTEIN (AFU_ORTHOLOGUE AFUA_2G09620)"/>
    <property type="match status" value="1"/>
</dbReference>
<dbReference type="RefSeq" id="WP_109839008.1">
    <property type="nucleotide sequence ID" value="NZ_QGKM01000064.1"/>
</dbReference>
<reference evidence="1 2" key="1">
    <citation type="submission" date="2018-05" db="EMBL/GenBank/DDBJ databases">
        <title>Leucothrix arctica sp. nov., isolated from Arctic seawater.</title>
        <authorList>
            <person name="Choi A."/>
            <person name="Baek K."/>
        </authorList>
    </citation>
    <scope>NUCLEOTIDE SEQUENCE [LARGE SCALE GENOMIC DNA]</scope>
    <source>
        <strain evidence="1 2">JCM 18388</strain>
    </source>
</reference>
<dbReference type="GO" id="GO:0001561">
    <property type="term" value="P:fatty acid alpha-oxidation"/>
    <property type="evidence" value="ECO:0007669"/>
    <property type="project" value="InterPro"/>
</dbReference>
<comment type="caution">
    <text evidence="1">The sequence shown here is derived from an EMBL/GenBank/DDBJ whole genome shotgun (WGS) entry which is preliminary data.</text>
</comment>
<organism evidence="1 2">
    <name type="scientific">Leucothrix pacifica</name>
    <dbReference type="NCBI Taxonomy" id="1247513"/>
    <lineage>
        <taxon>Bacteria</taxon>
        <taxon>Pseudomonadati</taxon>
        <taxon>Pseudomonadota</taxon>
        <taxon>Gammaproteobacteria</taxon>
        <taxon>Thiotrichales</taxon>
        <taxon>Thiotrichaceae</taxon>
        <taxon>Leucothrix</taxon>
    </lineage>
</organism>
<sequence>MTWHLPISIEEFRRCCEQDLSAADYLLAASIEKQVLCYSADVFQQASDNADIKNQLSKEIAQNLQAGSGVLVIRGAYTDIALLERHNQWFDKILEDEAETSAGDHFAKAGANGRIWNALQKVALADPQAFCDYYTNPILHIVSEAWLGPNYQMTSQVNIVRPGADAQQPHRDYHLGFQSPEVLAQYPPHVHTLSPALTLQGGVAHTDMPLESGPTMLLPFSQQYAEGYLAWRDEAFKDYFKKHAVQLPLKQGDALFFNPALFHAAGDNRTTYFHRIGNLLQVSSAFGRAMETVDRYAISTAIYPILLEQRAQYRSAEIDALLSTACEGYSFPSNLDRDPPAAGMAPETHRQLTERALEQGLSLAAYQAELSTHQTRRET</sequence>
<keyword evidence="1" id="KW-0560">Oxidoreductase</keyword>
<dbReference type="InterPro" id="IPR008775">
    <property type="entry name" value="Phytyl_CoA_dOase-like"/>
</dbReference>
<dbReference type="Pfam" id="PF05721">
    <property type="entry name" value="PhyH"/>
    <property type="match status" value="1"/>
</dbReference>
<accession>A0A317C4S6</accession>
<dbReference type="InterPro" id="IPR047128">
    <property type="entry name" value="PhyH"/>
</dbReference>
<gene>
    <name evidence="1" type="ORF">DKW60_17760</name>
</gene>
<dbReference type="Gene3D" id="2.60.120.620">
    <property type="entry name" value="q2cbj1_9rhob like domain"/>
    <property type="match status" value="1"/>
</dbReference>
<evidence type="ECO:0000313" key="1">
    <source>
        <dbReference type="EMBL" id="PWQ93307.1"/>
    </source>
</evidence>
<evidence type="ECO:0000313" key="2">
    <source>
        <dbReference type="Proteomes" id="UP000245539"/>
    </source>
</evidence>
<keyword evidence="2" id="KW-1185">Reference proteome</keyword>
<dbReference type="Proteomes" id="UP000245539">
    <property type="component" value="Unassembled WGS sequence"/>
</dbReference>
<protein>
    <submittedName>
        <fullName evidence="1">Phytanoyl-CoA dioxygenase</fullName>
    </submittedName>
</protein>
<dbReference type="PANTHER" id="PTHR21308">
    <property type="entry name" value="PHYTANOYL-COA ALPHA-HYDROXYLASE"/>
    <property type="match status" value="1"/>
</dbReference>